<evidence type="ECO:0000313" key="4">
    <source>
        <dbReference type="Proteomes" id="UP000019151"/>
    </source>
</evidence>
<evidence type="ECO:0000256" key="1">
    <source>
        <dbReference type="SAM" id="MobiDB-lite"/>
    </source>
</evidence>
<dbReference type="OrthoDB" id="9758333at2"/>
<dbReference type="EMBL" id="CP007128">
    <property type="protein sequence ID" value="AHG90673.1"/>
    <property type="molecule type" value="Genomic_DNA"/>
</dbReference>
<dbReference type="AlphaFoldDB" id="W0RMK3"/>
<evidence type="ECO:0008006" key="5">
    <source>
        <dbReference type="Google" id="ProtNLM"/>
    </source>
</evidence>
<feature type="compositionally biased region" description="Polar residues" evidence="1">
    <location>
        <begin position="23"/>
        <end position="51"/>
    </location>
</feature>
<dbReference type="KEGG" id="gba:J421_3136"/>
<reference evidence="3 4" key="1">
    <citation type="journal article" date="2014" name="Genome Announc.">
        <title>Genome Sequence and Methylome of Soil Bacterium Gemmatirosa kalamazoonensis KBS708T, a Member of the Rarely Cultivated Gemmatimonadetes Phylum.</title>
        <authorList>
            <person name="Debruyn J.M."/>
            <person name="Radosevich M."/>
            <person name="Wommack K.E."/>
            <person name="Polson S.W."/>
            <person name="Hauser L.J."/>
            <person name="Fawaz M.N."/>
            <person name="Korlach J."/>
            <person name="Tsai Y.C."/>
        </authorList>
    </citation>
    <scope>NUCLEOTIDE SEQUENCE [LARGE SCALE GENOMIC DNA]</scope>
    <source>
        <strain evidence="3 4">KBS708</strain>
    </source>
</reference>
<dbReference type="HOGENOM" id="CLU_1737927_0_0_0"/>
<accession>W0RMK3</accession>
<evidence type="ECO:0000256" key="2">
    <source>
        <dbReference type="SAM" id="SignalP"/>
    </source>
</evidence>
<dbReference type="Proteomes" id="UP000019151">
    <property type="component" value="Chromosome"/>
</dbReference>
<gene>
    <name evidence="3" type="ORF">J421_3136</name>
</gene>
<organism evidence="3 4">
    <name type="scientific">Gemmatirosa kalamazoonensis</name>
    <dbReference type="NCBI Taxonomy" id="861299"/>
    <lineage>
        <taxon>Bacteria</taxon>
        <taxon>Pseudomonadati</taxon>
        <taxon>Gemmatimonadota</taxon>
        <taxon>Gemmatimonadia</taxon>
        <taxon>Gemmatimonadales</taxon>
        <taxon>Gemmatimonadaceae</taxon>
        <taxon>Gemmatirosa</taxon>
    </lineage>
</organism>
<proteinExistence type="predicted"/>
<dbReference type="InParanoid" id="W0RMK3"/>
<feature type="signal peptide" evidence="2">
    <location>
        <begin position="1"/>
        <end position="24"/>
    </location>
</feature>
<protein>
    <recommendedName>
        <fullName evidence="5">FlgD Ig-like domain-containing protein</fullName>
    </recommendedName>
</protein>
<feature type="region of interest" description="Disordered" evidence="1">
    <location>
        <begin position="22"/>
        <end position="51"/>
    </location>
</feature>
<dbReference type="RefSeq" id="WP_148306349.1">
    <property type="nucleotide sequence ID" value="NZ_CP007128.1"/>
</dbReference>
<dbReference type="eggNOG" id="COG2911">
    <property type="taxonomic scope" value="Bacteria"/>
</dbReference>
<sequence length="150" mass="16174">MKLRWAALTVVLALSALMPRGASAQTSQPPSGQRRSGSVGQNYPNPFNPTTRLPFTVGDTAQCDGSRHRVSLRIYNLLAQVVAIPVIEGASSTTGGGEPIENIELECGRYVAFWNGKYLSTSRDAASGVYMYRLEVDGRTAAVGKMFYGK</sequence>
<keyword evidence="2" id="KW-0732">Signal</keyword>
<keyword evidence="4" id="KW-1185">Reference proteome</keyword>
<name>W0RMK3_9BACT</name>
<evidence type="ECO:0000313" key="3">
    <source>
        <dbReference type="EMBL" id="AHG90673.1"/>
    </source>
</evidence>
<feature type="chain" id="PRO_5004794406" description="FlgD Ig-like domain-containing protein" evidence="2">
    <location>
        <begin position="25"/>
        <end position="150"/>
    </location>
</feature>